<dbReference type="Gene3D" id="3.20.20.140">
    <property type="entry name" value="Metal-dependent hydrolases"/>
    <property type="match status" value="1"/>
</dbReference>
<dbReference type="PANTHER" id="PTHR43569">
    <property type="entry name" value="AMIDOHYDROLASE"/>
    <property type="match status" value="1"/>
</dbReference>
<proteinExistence type="inferred from homology"/>
<dbReference type="InterPro" id="IPR052350">
    <property type="entry name" value="Metallo-dep_Lactonases"/>
</dbReference>
<organism evidence="3 4">
    <name type="scientific">Trinickia symbiotica</name>
    <dbReference type="NCBI Taxonomy" id="863227"/>
    <lineage>
        <taxon>Bacteria</taxon>
        <taxon>Pseudomonadati</taxon>
        <taxon>Pseudomonadota</taxon>
        <taxon>Betaproteobacteria</taxon>
        <taxon>Burkholderiales</taxon>
        <taxon>Burkholderiaceae</taxon>
        <taxon>Trinickia</taxon>
    </lineage>
</organism>
<evidence type="ECO:0000259" key="2">
    <source>
        <dbReference type="Pfam" id="PF04909"/>
    </source>
</evidence>
<accession>A0A2T3Y0T4</accession>
<dbReference type="SUPFAM" id="SSF51556">
    <property type="entry name" value="Metallo-dependent hydrolases"/>
    <property type="match status" value="1"/>
</dbReference>
<dbReference type="PANTHER" id="PTHR43569:SF1">
    <property type="entry name" value="BLL3371 PROTEIN"/>
    <property type="match status" value="1"/>
</dbReference>
<comment type="caution">
    <text evidence="3">The sequence shown here is derived from an EMBL/GenBank/DDBJ whole genome shotgun (WGS) entry which is preliminary data.</text>
</comment>
<comment type="similarity">
    <text evidence="1">Belongs to the metallo-dependent hydrolases superfamily.</text>
</comment>
<name>A0A2T3Y0T4_9BURK</name>
<evidence type="ECO:0000313" key="3">
    <source>
        <dbReference type="EMBL" id="PTB22351.1"/>
    </source>
</evidence>
<feature type="domain" description="Amidohydrolase-related" evidence="2">
    <location>
        <begin position="22"/>
        <end position="317"/>
    </location>
</feature>
<keyword evidence="3" id="KW-0378">Hydrolase</keyword>
<gene>
    <name evidence="3" type="ORF">C9I57_00680</name>
</gene>
<evidence type="ECO:0000313" key="4">
    <source>
        <dbReference type="Proteomes" id="UP000240638"/>
    </source>
</evidence>
<reference evidence="3 4" key="1">
    <citation type="submission" date="2018-03" db="EMBL/GenBank/DDBJ databases">
        <title>Whole genome analyses suggest that Burkholderia sensu lato contains two further novel genera in the rhizoxinica-symbiotica group Mycetohabitans gen. nov., and Trinickia gen. nov.: implications for the evolution of diazotrophy and nodulation in the Burkholderiaceae.</title>
        <authorList>
            <person name="Estrada De Los Santos P."/>
            <person name="Palmer M."/>
            <person name="Chavez-Ramirez B."/>
            <person name="Steenkamp E.T."/>
            <person name="Hirsch A.M."/>
            <person name="Manyaka P."/>
            <person name="Maluk M."/>
            <person name="Lafos M."/>
            <person name="Crook M."/>
            <person name="Gross E."/>
            <person name="Simon M.F."/>
            <person name="Bueno Dos Reis Junior F."/>
            <person name="Poole P.S."/>
            <person name="Venter S.N."/>
            <person name="James E.K."/>
        </authorList>
    </citation>
    <scope>NUCLEOTIDE SEQUENCE [LARGE SCALE GENOMIC DNA]</scope>
    <source>
        <strain evidence="3 4">JPY-366</strain>
    </source>
</reference>
<dbReference type="Pfam" id="PF04909">
    <property type="entry name" value="Amidohydro_2"/>
    <property type="match status" value="1"/>
</dbReference>
<dbReference type="InterPro" id="IPR006680">
    <property type="entry name" value="Amidohydro-rel"/>
</dbReference>
<evidence type="ECO:0000256" key="1">
    <source>
        <dbReference type="ARBA" id="ARBA00038310"/>
    </source>
</evidence>
<dbReference type="Proteomes" id="UP000240638">
    <property type="component" value="Unassembled WGS sequence"/>
</dbReference>
<protein>
    <submittedName>
        <fullName evidence="3">Amidohydrolase</fullName>
    </submittedName>
</protein>
<dbReference type="GO" id="GO:0016787">
    <property type="term" value="F:hydrolase activity"/>
    <property type="evidence" value="ECO:0007669"/>
    <property type="project" value="UniProtKB-KW"/>
</dbReference>
<sequence length="332" mass="38069">MEHDDAVTSNVSNDETERIDIVDAHHHLWDLSRGHYPWLQEHYDPDAFFLGGYQSIRRDFLPEDYCAAARGCRVVATVHVEAERARDQQVAETAWLQAMYEKHGFPNAVVAHVWFDRPDTEERLLEHLRYQLVRGIRSKPVTASSPSNIDSVRGRPGSMQDEAWLRGFSLLGRHGLSWDLRVPAWHLPEAAEVARLFPEVPIVLNHHGFAWDRSEEGLARWRGWMETLAREPNVHVKLSEFGLRDQAWDWQANARIVRDTIAIFGWERCMFASNFPVAGLRIGYQQLVDGMLRMLADLTPSQRSAVMAKNALRFYRIDLAPFPDPIVGIGDA</sequence>
<dbReference type="EMBL" id="PYUC01000001">
    <property type="protein sequence ID" value="PTB22351.1"/>
    <property type="molecule type" value="Genomic_DNA"/>
</dbReference>
<dbReference type="InterPro" id="IPR032466">
    <property type="entry name" value="Metal_Hydrolase"/>
</dbReference>
<dbReference type="AlphaFoldDB" id="A0A2T3Y0T4"/>